<accession>A0A6J4VQW7</accession>
<dbReference type="EMBL" id="CADCWM010000865">
    <property type="protein sequence ID" value="CAA9583029.1"/>
    <property type="molecule type" value="Genomic_DNA"/>
</dbReference>
<evidence type="ECO:0000313" key="1">
    <source>
        <dbReference type="EMBL" id="CAA9583029.1"/>
    </source>
</evidence>
<protein>
    <recommendedName>
        <fullName evidence="2">DUF2630 family protein</fullName>
    </recommendedName>
</protein>
<proteinExistence type="predicted"/>
<name>A0A6J4VQW7_9BACT</name>
<evidence type="ECO:0008006" key="2">
    <source>
        <dbReference type="Google" id="ProtNLM"/>
    </source>
</evidence>
<dbReference type="AlphaFoldDB" id="A0A6J4VQW7"/>
<organism evidence="1">
    <name type="scientific">uncultured Thermomicrobiales bacterium</name>
    <dbReference type="NCBI Taxonomy" id="1645740"/>
    <lineage>
        <taxon>Bacteria</taxon>
        <taxon>Pseudomonadati</taxon>
        <taxon>Thermomicrobiota</taxon>
        <taxon>Thermomicrobia</taxon>
        <taxon>Thermomicrobiales</taxon>
        <taxon>environmental samples</taxon>
    </lineage>
</organism>
<gene>
    <name evidence="1" type="ORF">AVDCRST_MAG88-3577</name>
</gene>
<reference evidence="1" key="1">
    <citation type="submission" date="2020-02" db="EMBL/GenBank/DDBJ databases">
        <authorList>
            <person name="Meier V. D."/>
        </authorList>
    </citation>
    <scope>NUCLEOTIDE SEQUENCE</scope>
    <source>
        <strain evidence="1">AVDCRST_MAG88</strain>
    </source>
</reference>
<sequence length="76" mass="8258">MTATTSGDRVHELVDRINALAAERAGLYRRASEGLNSEGRARLKAIDAELGLLWEERRRAGAGRDDADVVPVRNAA</sequence>